<name>A0A6M2D953_RHIMP</name>
<protein>
    <submittedName>
        <fullName evidence="2">Putative secreted protein</fullName>
    </submittedName>
</protein>
<accession>A0A6M2D953</accession>
<reference evidence="2" key="1">
    <citation type="submission" date="2019-09" db="EMBL/GenBank/DDBJ databases">
        <title>Organ-specific transcriptomic study of the physiology of the cattle tick, Rhipicephalus microplus.</title>
        <authorList>
            <person name="Tirloni L."/>
            <person name="Braz G."/>
            <person name="Gandara A.C.P."/>
            <person name="Sabadin G.A."/>
            <person name="da Silva R.M."/>
            <person name="Guizzo M.G."/>
            <person name="Machado J.A."/>
            <person name="Costa E.P."/>
            <person name="Gomes H.F."/>
            <person name="Moraes J."/>
            <person name="Mota M.B.S."/>
            <person name="Mesquita R.D."/>
            <person name="Alvarenga P.H."/>
            <person name="Alves F."/>
            <person name="Seixas A."/>
            <person name="da Fonseca R.N."/>
            <person name="Fogaca A."/>
            <person name="Logullo C."/>
            <person name="Tanaka A."/>
            <person name="Daffre S."/>
            <person name="Termignoni C."/>
            <person name="Vaz I.S.Jr."/>
            <person name="Oliveira P.L."/>
            <person name="Ribeiro J.M."/>
        </authorList>
    </citation>
    <scope>NUCLEOTIDE SEQUENCE</scope>
    <source>
        <strain evidence="2">Porto Alegre</strain>
    </source>
</reference>
<sequence>MFCFFFFFFSFYLNGLSFSLSLSPYLQFKIPTQSKKSAICLCRLNFLLLNREFSLSTAGLRDYLYFLALAVKHTTFPPVQLALLRSTENFAKNGPCILWQSMLFCRVLKHCHEANLAHLNLLVFFWCDSL</sequence>
<evidence type="ECO:0000256" key="1">
    <source>
        <dbReference type="SAM" id="SignalP"/>
    </source>
</evidence>
<dbReference type="EMBL" id="GHWJ01009875">
    <property type="protein sequence ID" value="NOV42612.1"/>
    <property type="molecule type" value="Transcribed_RNA"/>
</dbReference>
<organism evidence="2">
    <name type="scientific">Rhipicephalus microplus</name>
    <name type="common">Cattle tick</name>
    <name type="synonym">Boophilus microplus</name>
    <dbReference type="NCBI Taxonomy" id="6941"/>
    <lineage>
        <taxon>Eukaryota</taxon>
        <taxon>Metazoa</taxon>
        <taxon>Ecdysozoa</taxon>
        <taxon>Arthropoda</taxon>
        <taxon>Chelicerata</taxon>
        <taxon>Arachnida</taxon>
        <taxon>Acari</taxon>
        <taxon>Parasitiformes</taxon>
        <taxon>Ixodida</taxon>
        <taxon>Ixodoidea</taxon>
        <taxon>Ixodidae</taxon>
        <taxon>Rhipicephalinae</taxon>
        <taxon>Rhipicephalus</taxon>
        <taxon>Boophilus</taxon>
    </lineage>
</organism>
<dbReference type="AlphaFoldDB" id="A0A6M2D953"/>
<feature type="chain" id="PRO_5026993615" evidence="1">
    <location>
        <begin position="18"/>
        <end position="130"/>
    </location>
</feature>
<evidence type="ECO:0000313" key="2">
    <source>
        <dbReference type="EMBL" id="NOV42612.1"/>
    </source>
</evidence>
<proteinExistence type="predicted"/>
<keyword evidence="1" id="KW-0732">Signal</keyword>
<feature type="signal peptide" evidence="1">
    <location>
        <begin position="1"/>
        <end position="17"/>
    </location>
</feature>